<organism evidence="2 3">
    <name type="scientific">Melanomma pulvis-pyrius CBS 109.77</name>
    <dbReference type="NCBI Taxonomy" id="1314802"/>
    <lineage>
        <taxon>Eukaryota</taxon>
        <taxon>Fungi</taxon>
        <taxon>Dikarya</taxon>
        <taxon>Ascomycota</taxon>
        <taxon>Pezizomycotina</taxon>
        <taxon>Dothideomycetes</taxon>
        <taxon>Pleosporomycetidae</taxon>
        <taxon>Pleosporales</taxon>
        <taxon>Melanommataceae</taxon>
        <taxon>Melanomma</taxon>
    </lineage>
</organism>
<keyword evidence="3" id="KW-1185">Reference proteome</keyword>
<proteinExistence type="predicted"/>
<reference evidence="2" key="1">
    <citation type="journal article" date="2020" name="Stud. Mycol.">
        <title>101 Dothideomycetes genomes: a test case for predicting lifestyles and emergence of pathogens.</title>
        <authorList>
            <person name="Haridas S."/>
            <person name="Albert R."/>
            <person name="Binder M."/>
            <person name="Bloem J."/>
            <person name="Labutti K."/>
            <person name="Salamov A."/>
            <person name="Andreopoulos B."/>
            <person name="Baker S."/>
            <person name="Barry K."/>
            <person name="Bills G."/>
            <person name="Bluhm B."/>
            <person name="Cannon C."/>
            <person name="Castanera R."/>
            <person name="Culley D."/>
            <person name="Daum C."/>
            <person name="Ezra D."/>
            <person name="Gonzalez J."/>
            <person name="Henrissat B."/>
            <person name="Kuo A."/>
            <person name="Liang C."/>
            <person name="Lipzen A."/>
            <person name="Lutzoni F."/>
            <person name="Magnuson J."/>
            <person name="Mondo S."/>
            <person name="Nolan M."/>
            <person name="Ohm R."/>
            <person name="Pangilinan J."/>
            <person name="Park H.-J."/>
            <person name="Ramirez L."/>
            <person name="Alfaro M."/>
            <person name="Sun H."/>
            <person name="Tritt A."/>
            <person name="Yoshinaga Y."/>
            <person name="Zwiers L.-H."/>
            <person name="Turgeon B."/>
            <person name="Goodwin S."/>
            <person name="Spatafora J."/>
            <person name="Crous P."/>
            <person name="Grigoriev I."/>
        </authorList>
    </citation>
    <scope>NUCLEOTIDE SEQUENCE</scope>
    <source>
        <strain evidence="2">CBS 109.77</strain>
    </source>
</reference>
<dbReference type="Proteomes" id="UP000799757">
    <property type="component" value="Unassembled WGS sequence"/>
</dbReference>
<protein>
    <submittedName>
        <fullName evidence="2">Uncharacterized protein</fullName>
    </submittedName>
</protein>
<accession>A0A6A6XU04</accession>
<dbReference type="EMBL" id="MU001771">
    <property type="protein sequence ID" value="KAF2799047.1"/>
    <property type="molecule type" value="Genomic_DNA"/>
</dbReference>
<feature type="region of interest" description="Disordered" evidence="1">
    <location>
        <begin position="141"/>
        <end position="161"/>
    </location>
</feature>
<evidence type="ECO:0000313" key="2">
    <source>
        <dbReference type="EMBL" id="KAF2799047.1"/>
    </source>
</evidence>
<evidence type="ECO:0000313" key="3">
    <source>
        <dbReference type="Proteomes" id="UP000799757"/>
    </source>
</evidence>
<gene>
    <name evidence="2" type="ORF">K505DRAFT_390906</name>
</gene>
<feature type="region of interest" description="Disordered" evidence="1">
    <location>
        <begin position="180"/>
        <end position="213"/>
    </location>
</feature>
<name>A0A6A6XU04_9PLEO</name>
<evidence type="ECO:0000256" key="1">
    <source>
        <dbReference type="SAM" id="MobiDB-lite"/>
    </source>
</evidence>
<dbReference type="AlphaFoldDB" id="A0A6A6XU04"/>
<sequence length="213" mass="22347">MAVATHAPTGLCCARTPTTSATTVAATGPSGSARAAALEVRAAQPGRGGESARAHWTRPSLRCSDRVLAAVRARRVLSPIRTGNLRVARVTGRAKLCKQRRPQPPLAAQAREPAVEAASSTAMAAPFVCIACRDSHGRRTATLATPDAAPRRSPNKGAPVLRDDAIGSLPWGIIVAHATTPQQKVSRRRDAHVVRPSSPRTSPHQPPTAVARQ</sequence>